<dbReference type="RefSeq" id="WP_260192757.1">
    <property type="nucleotide sequence ID" value="NZ_JAFFZE010000015.1"/>
</dbReference>
<dbReference type="EMBL" id="JAFFZE010000015">
    <property type="protein sequence ID" value="MCT2585240.1"/>
    <property type="molecule type" value="Genomic_DNA"/>
</dbReference>
<name>A0ABT2JBJ5_9PSEU</name>
<comment type="caution">
    <text evidence="2">The sequence shown here is derived from an EMBL/GenBank/DDBJ whole genome shotgun (WGS) entry which is preliminary data.</text>
</comment>
<evidence type="ECO:0000313" key="2">
    <source>
        <dbReference type="EMBL" id="MCT2585240.1"/>
    </source>
</evidence>
<gene>
    <name evidence="2" type="ORF">JT362_19165</name>
</gene>
<reference evidence="2 3" key="1">
    <citation type="submission" date="2021-02" db="EMBL/GenBank/DDBJ databases">
        <title>Actinophytocola xerophila sp. nov., isolated from soil of cotton cropping field.</title>
        <authorList>
            <person name="Huang R."/>
            <person name="Chen X."/>
            <person name="Ge X."/>
            <person name="Liu W."/>
        </authorList>
    </citation>
    <scope>NUCLEOTIDE SEQUENCE [LARGE SCALE GENOMIC DNA]</scope>
    <source>
        <strain evidence="2 3">S1-96</strain>
    </source>
</reference>
<dbReference type="Proteomes" id="UP001156441">
    <property type="component" value="Unassembled WGS sequence"/>
</dbReference>
<protein>
    <submittedName>
        <fullName evidence="2">Uncharacterized protein</fullName>
    </submittedName>
</protein>
<organism evidence="2 3">
    <name type="scientific">Actinophytocola gossypii</name>
    <dbReference type="NCBI Taxonomy" id="2812003"/>
    <lineage>
        <taxon>Bacteria</taxon>
        <taxon>Bacillati</taxon>
        <taxon>Actinomycetota</taxon>
        <taxon>Actinomycetes</taxon>
        <taxon>Pseudonocardiales</taxon>
        <taxon>Pseudonocardiaceae</taxon>
    </lineage>
</organism>
<feature type="region of interest" description="Disordered" evidence="1">
    <location>
        <begin position="20"/>
        <end position="58"/>
    </location>
</feature>
<proteinExistence type="predicted"/>
<evidence type="ECO:0000313" key="3">
    <source>
        <dbReference type="Proteomes" id="UP001156441"/>
    </source>
</evidence>
<keyword evidence="3" id="KW-1185">Reference proteome</keyword>
<sequence>MTSGFGMFLRAFRQVVENPEEDLVRPPSRYLPEPEDDFWGEDQPASPAVIGEDDDWLP</sequence>
<evidence type="ECO:0000256" key="1">
    <source>
        <dbReference type="SAM" id="MobiDB-lite"/>
    </source>
</evidence>
<accession>A0ABT2JBJ5</accession>